<organism evidence="3 4">
    <name type="scientific">Diaporthe vaccinii</name>
    <dbReference type="NCBI Taxonomy" id="105482"/>
    <lineage>
        <taxon>Eukaryota</taxon>
        <taxon>Fungi</taxon>
        <taxon>Dikarya</taxon>
        <taxon>Ascomycota</taxon>
        <taxon>Pezizomycotina</taxon>
        <taxon>Sordariomycetes</taxon>
        <taxon>Sordariomycetidae</taxon>
        <taxon>Diaporthales</taxon>
        <taxon>Diaporthaceae</taxon>
        <taxon>Diaporthe</taxon>
        <taxon>Diaporthe eres species complex</taxon>
    </lineage>
</organism>
<reference evidence="3 4" key="1">
    <citation type="submission" date="2024-03" db="EMBL/GenBank/DDBJ databases">
        <title>A high-quality draft genome sequence of Diaporthe vaccinii, a causative agent of upright dieback and viscid rot disease in cranberry plants.</title>
        <authorList>
            <person name="Sarrasin M."/>
            <person name="Lang B.F."/>
            <person name="Burger G."/>
        </authorList>
    </citation>
    <scope>NUCLEOTIDE SEQUENCE [LARGE SCALE GENOMIC DNA]</scope>
    <source>
        <strain evidence="3 4">IS7</strain>
    </source>
</reference>
<feature type="compositionally biased region" description="Polar residues" evidence="2">
    <location>
        <begin position="153"/>
        <end position="167"/>
    </location>
</feature>
<comment type="caution">
    <text evidence="3">The sequence shown here is derived from an EMBL/GenBank/DDBJ whole genome shotgun (WGS) entry which is preliminary data.</text>
</comment>
<keyword evidence="4" id="KW-1185">Reference proteome</keyword>
<accession>A0ABR4F9S7</accession>
<feature type="region of interest" description="Disordered" evidence="2">
    <location>
        <begin position="46"/>
        <end position="85"/>
    </location>
</feature>
<keyword evidence="1" id="KW-0175">Coiled coil</keyword>
<gene>
    <name evidence="3" type="ORF">FJTKL_12839</name>
</gene>
<feature type="compositionally biased region" description="Polar residues" evidence="2">
    <location>
        <begin position="46"/>
        <end position="59"/>
    </location>
</feature>
<sequence>MSHLQSTDEELAIIRSKLEQATEQLADKDVEIAALKEELAWLRQGHSPTDVTEESSTPSHIFDDGRDDQCDKTVGTSPPSIVPPSMSTESLSMFSDDAAAQEDSTVQICSCADEQEATQLNFNNCYWPEDGNKVSCDDASPDQDSGSFPGVSENDSPATTTWENSWAENTENTLSGWGIEGHDWCPEPIGGPPKENWRELQLRPGSKSWLHRLSFGKPAHTLSDAEYKDLMDLHILPLKTRLEDDDWLDSPLENVRVDDERLFRLLTRGRELAQKCLWGYLDKNRPAIRRREFPGGWQQVKLEGNALIDALDSWALDFRQNSPKFARTALFAVVPLRHLTCHWTHGDLGWDRPAPRVVDGHLKNVQKLAIHLYDEESAAEARKLRDEARQAVEETVSEIEALEPLFDEYQWKYHHERMFEQIEHAKDMKTPDLYRYPDVIFKAAGAWSRNRSSDQI</sequence>
<evidence type="ECO:0000256" key="2">
    <source>
        <dbReference type="SAM" id="MobiDB-lite"/>
    </source>
</evidence>
<dbReference type="Proteomes" id="UP001600888">
    <property type="component" value="Unassembled WGS sequence"/>
</dbReference>
<proteinExistence type="predicted"/>
<feature type="region of interest" description="Disordered" evidence="2">
    <location>
        <begin position="136"/>
        <end position="167"/>
    </location>
</feature>
<feature type="compositionally biased region" description="Basic and acidic residues" evidence="2">
    <location>
        <begin position="61"/>
        <end position="71"/>
    </location>
</feature>
<protein>
    <submittedName>
        <fullName evidence="3">Uncharacterized protein</fullName>
    </submittedName>
</protein>
<evidence type="ECO:0000256" key="1">
    <source>
        <dbReference type="SAM" id="Coils"/>
    </source>
</evidence>
<evidence type="ECO:0000313" key="3">
    <source>
        <dbReference type="EMBL" id="KAL2291438.1"/>
    </source>
</evidence>
<evidence type="ECO:0000313" key="4">
    <source>
        <dbReference type="Proteomes" id="UP001600888"/>
    </source>
</evidence>
<feature type="coiled-coil region" evidence="1">
    <location>
        <begin position="4"/>
        <end position="38"/>
    </location>
</feature>
<dbReference type="EMBL" id="JBAWTH010000006">
    <property type="protein sequence ID" value="KAL2291438.1"/>
    <property type="molecule type" value="Genomic_DNA"/>
</dbReference>
<name>A0ABR4F9S7_9PEZI</name>
<feature type="compositionally biased region" description="Polar residues" evidence="2">
    <location>
        <begin position="74"/>
        <end position="85"/>
    </location>
</feature>